<name>A0A6G1HJD8_9PEZI</name>
<dbReference type="Proteomes" id="UP000799640">
    <property type="component" value="Unassembled WGS sequence"/>
</dbReference>
<organism evidence="1 2">
    <name type="scientific">Trichodelitschia bisporula</name>
    <dbReference type="NCBI Taxonomy" id="703511"/>
    <lineage>
        <taxon>Eukaryota</taxon>
        <taxon>Fungi</taxon>
        <taxon>Dikarya</taxon>
        <taxon>Ascomycota</taxon>
        <taxon>Pezizomycotina</taxon>
        <taxon>Dothideomycetes</taxon>
        <taxon>Dothideomycetes incertae sedis</taxon>
        <taxon>Phaeotrichales</taxon>
        <taxon>Phaeotrichaceae</taxon>
        <taxon>Trichodelitschia</taxon>
    </lineage>
</organism>
<proteinExistence type="predicted"/>
<evidence type="ECO:0000313" key="2">
    <source>
        <dbReference type="Proteomes" id="UP000799640"/>
    </source>
</evidence>
<keyword evidence="2" id="KW-1185">Reference proteome</keyword>
<protein>
    <submittedName>
        <fullName evidence="1">Uncharacterized protein</fullName>
    </submittedName>
</protein>
<accession>A0A6G1HJD8</accession>
<dbReference type="EMBL" id="ML996710">
    <property type="protein sequence ID" value="KAF2395885.1"/>
    <property type="molecule type" value="Genomic_DNA"/>
</dbReference>
<dbReference type="AlphaFoldDB" id="A0A6G1HJD8"/>
<reference evidence="1" key="1">
    <citation type="journal article" date="2020" name="Stud. Mycol.">
        <title>101 Dothideomycetes genomes: a test case for predicting lifestyles and emergence of pathogens.</title>
        <authorList>
            <person name="Haridas S."/>
            <person name="Albert R."/>
            <person name="Binder M."/>
            <person name="Bloem J."/>
            <person name="Labutti K."/>
            <person name="Salamov A."/>
            <person name="Andreopoulos B."/>
            <person name="Baker S."/>
            <person name="Barry K."/>
            <person name="Bills G."/>
            <person name="Bluhm B."/>
            <person name="Cannon C."/>
            <person name="Castanera R."/>
            <person name="Culley D."/>
            <person name="Daum C."/>
            <person name="Ezra D."/>
            <person name="Gonzalez J."/>
            <person name="Henrissat B."/>
            <person name="Kuo A."/>
            <person name="Liang C."/>
            <person name="Lipzen A."/>
            <person name="Lutzoni F."/>
            <person name="Magnuson J."/>
            <person name="Mondo S."/>
            <person name="Nolan M."/>
            <person name="Ohm R."/>
            <person name="Pangilinan J."/>
            <person name="Park H.-J."/>
            <person name="Ramirez L."/>
            <person name="Alfaro M."/>
            <person name="Sun H."/>
            <person name="Tritt A."/>
            <person name="Yoshinaga Y."/>
            <person name="Zwiers L.-H."/>
            <person name="Turgeon B."/>
            <person name="Goodwin S."/>
            <person name="Spatafora J."/>
            <person name="Crous P."/>
            <person name="Grigoriev I."/>
        </authorList>
    </citation>
    <scope>NUCLEOTIDE SEQUENCE</scope>
    <source>
        <strain evidence="1">CBS 262.69</strain>
    </source>
</reference>
<gene>
    <name evidence="1" type="ORF">EJ06DRAFT_257748</name>
</gene>
<evidence type="ECO:0000313" key="1">
    <source>
        <dbReference type="EMBL" id="KAF2395885.1"/>
    </source>
</evidence>
<sequence>MTMPRDERLLDLQALLVESFCWTGRDKGAERLASDIFETRKRGLGPDHAKTLQSRALFLRTLPEACRKEAEEAGVKVSKAVEQEMERWTLRKTAWDQKGTRQHEGGCGGYGPVC</sequence>